<evidence type="ECO:0000313" key="1">
    <source>
        <dbReference type="EMBL" id="CAG8797266.1"/>
    </source>
</evidence>
<dbReference type="EMBL" id="CAJVQC010057147">
    <property type="protein sequence ID" value="CAG8797266.1"/>
    <property type="molecule type" value="Genomic_DNA"/>
</dbReference>
<comment type="caution">
    <text evidence="1">The sequence shown here is derived from an EMBL/GenBank/DDBJ whole genome shotgun (WGS) entry which is preliminary data.</text>
</comment>
<reference evidence="1" key="1">
    <citation type="submission" date="2021-06" db="EMBL/GenBank/DDBJ databases">
        <authorList>
            <person name="Kallberg Y."/>
            <person name="Tangrot J."/>
            <person name="Rosling A."/>
        </authorList>
    </citation>
    <scope>NUCLEOTIDE SEQUENCE</scope>
    <source>
        <strain evidence="1">MA461A</strain>
    </source>
</reference>
<evidence type="ECO:0000313" key="2">
    <source>
        <dbReference type="Proteomes" id="UP000789920"/>
    </source>
</evidence>
<dbReference type="Proteomes" id="UP000789920">
    <property type="component" value="Unassembled WGS sequence"/>
</dbReference>
<organism evidence="1 2">
    <name type="scientific">Racocetra persica</name>
    <dbReference type="NCBI Taxonomy" id="160502"/>
    <lineage>
        <taxon>Eukaryota</taxon>
        <taxon>Fungi</taxon>
        <taxon>Fungi incertae sedis</taxon>
        <taxon>Mucoromycota</taxon>
        <taxon>Glomeromycotina</taxon>
        <taxon>Glomeromycetes</taxon>
        <taxon>Diversisporales</taxon>
        <taxon>Gigasporaceae</taxon>
        <taxon>Racocetra</taxon>
    </lineage>
</organism>
<feature type="non-terminal residue" evidence="1">
    <location>
        <position position="1"/>
    </location>
</feature>
<sequence length="229" mass="26535">VYIDRILEYSVESDPAFQLSPEIVEAIDSVWNDPIITEVLEKQSHFYLMDSAPYFFDAVRRIGTQGYIPDEADVLRARTKTTGISETRFNMGTLSIHMFDVGGQRSERKKWIHCFEAVTSIIFCVALSEYDQVLLEQTGQNRMKESLVLFESVINSRWFLRTSIILFLNKIDLFKVKVPRVPLKDYFPEYLGGADVNKAAKYILWRFTQTNRARLNIYPHLTQATDTSN</sequence>
<name>A0ACA9RKZ5_9GLOM</name>
<feature type="non-terminal residue" evidence="1">
    <location>
        <position position="229"/>
    </location>
</feature>
<proteinExistence type="predicted"/>
<keyword evidence="2" id="KW-1185">Reference proteome</keyword>
<accession>A0ACA9RKZ5</accession>
<protein>
    <submittedName>
        <fullName evidence="1">32168_t:CDS:1</fullName>
    </submittedName>
</protein>
<gene>
    <name evidence="1" type="ORF">RPERSI_LOCUS20314</name>
</gene>